<organism evidence="1 2">
    <name type="scientific">Apiosordaria backusii</name>
    <dbReference type="NCBI Taxonomy" id="314023"/>
    <lineage>
        <taxon>Eukaryota</taxon>
        <taxon>Fungi</taxon>
        <taxon>Dikarya</taxon>
        <taxon>Ascomycota</taxon>
        <taxon>Pezizomycotina</taxon>
        <taxon>Sordariomycetes</taxon>
        <taxon>Sordariomycetidae</taxon>
        <taxon>Sordariales</taxon>
        <taxon>Lasiosphaeriaceae</taxon>
        <taxon>Apiosordaria</taxon>
    </lineage>
</organism>
<comment type="caution">
    <text evidence="1">The sequence shown here is derived from an EMBL/GenBank/DDBJ whole genome shotgun (WGS) entry which is preliminary data.</text>
</comment>
<evidence type="ECO:0000313" key="1">
    <source>
        <dbReference type="EMBL" id="KAK0748171.1"/>
    </source>
</evidence>
<evidence type="ECO:0000313" key="2">
    <source>
        <dbReference type="Proteomes" id="UP001172159"/>
    </source>
</evidence>
<reference evidence="1" key="1">
    <citation type="submission" date="2023-06" db="EMBL/GenBank/DDBJ databases">
        <title>Genome-scale phylogeny and comparative genomics of the fungal order Sordariales.</title>
        <authorList>
            <consortium name="Lawrence Berkeley National Laboratory"/>
            <person name="Hensen N."/>
            <person name="Bonometti L."/>
            <person name="Westerberg I."/>
            <person name="Brannstrom I.O."/>
            <person name="Guillou S."/>
            <person name="Cros-Aarteil S."/>
            <person name="Calhoun S."/>
            <person name="Haridas S."/>
            <person name="Kuo A."/>
            <person name="Mondo S."/>
            <person name="Pangilinan J."/>
            <person name="Riley R."/>
            <person name="Labutti K."/>
            <person name="Andreopoulos B."/>
            <person name="Lipzen A."/>
            <person name="Chen C."/>
            <person name="Yanf M."/>
            <person name="Daum C."/>
            <person name="Ng V."/>
            <person name="Clum A."/>
            <person name="Steindorff A."/>
            <person name="Ohm R."/>
            <person name="Martin F."/>
            <person name="Silar P."/>
            <person name="Natvig D."/>
            <person name="Lalanne C."/>
            <person name="Gautier V."/>
            <person name="Ament-Velasquez S.L."/>
            <person name="Kruys A."/>
            <person name="Hutchinson M.I."/>
            <person name="Powell A.J."/>
            <person name="Barry K."/>
            <person name="Miller A.N."/>
            <person name="Grigoriev I.V."/>
            <person name="Debuchy R."/>
            <person name="Gladieux P."/>
            <person name="Thoren M.H."/>
            <person name="Johannesson H."/>
        </authorList>
    </citation>
    <scope>NUCLEOTIDE SEQUENCE</scope>
    <source>
        <strain evidence="1">CBS 540.89</strain>
    </source>
</reference>
<accession>A0AA40K6X1</accession>
<dbReference type="EMBL" id="JAUKTV010000001">
    <property type="protein sequence ID" value="KAK0748171.1"/>
    <property type="molecule type" value="Genomic_DNA"/>
</dbReference>
<dbReference type="AlphaFoldDB" id="A0AA40K6X1"/>
<keyword evidence="2" id="KW-1185">Reference proteome</keyword>
<protein>
    <submittedName>
        <fullName evidence="1">Uncharacterized protein</fullName>
    </submittedName>
</protein>
<sequence length="208" mass="23208">MSPDLGYRCGFSGPGGGRLLFRRRKVEEPKDEMACVVKEVGGRDKGLPSYRFISHLDFLFSSFSNADLSLLRPSPPVKEPYLDAAATHLCPNPEQSNTDDVGIGQHVLLLLLLAFAMPISTHFRLSNMYACLRGSGEIDAAGWWSMFWLPVRIEPEQLTSFHLPNLLSGLSVNDKTGYVLWTWTFSVLVWPPVRAEAESRSRASALYC</sequence>
<name>A0AA40K6X1_9PEZI</name>
<dbReference type="Proteomes" id="UP001172159">
    <property type="component" value="Unassembled WGS sequence"/>
</dbReference>
<gene>
    <name evidence="1" type="ORF">B0T21DRAFT_17596</name>
</gene>
<proteinExistence type="predicted"/>